<sequence>MKRSIGSILILASVYFFSCSGSEEETISPETKAITESVYASGIVKTINQYDAYPMGSGPIQEVFVQEGDLVKEGDPILAIYSEREKLSRENAELAKTFADYQQNQSKLRDLQLSIDFARSKMNNDSLLYAKQKHLWDQNVGTQVELDQKKLNYENSLTAYESAQIRYDDLKREIEYNSKSASNNLAISKALESDYVLKSKIDGKVYALPKEKGEMVGPQTVVAVLGSNDEYLLELQVDEYDISKIELGQKAVISMDSYKGESFEGEITKIYPLMDNRSKTFKVEAKFTQAPTTLYPNLTLEANIITAIKDQALVIPRNYLFKDQFVITEDEDTIQVSVGIKNYQFAEIESGISASTILKKPNP</sequence>
<dbReference type="PANTHER" id="PTHR32347">
    <property type="entry name" value="EFFLUX SYSTEM COMPONENT YKNX-RELATED"/>
    <property type="match status" value="1"/>
</dbReference>
<dbReference type="SUPFAM" id="SSF111369">
    <property type="entry name" value="HlyD-like secretion proteins"/>
    <property type="match status" value="1"/>
</dbReference>
<proteinExistence type="predicted"/>
<dbReference type="STRING" id="1073327.SAMN04488108_3344"/>
<reference evidence="5" key="1">
    <citation type="submission" date="2016-12" db="EMBL/GenBank/DDBJ databases">
        <authorList>
            <person name="Varghese N."/>
            <person name="Submissions S."/>
        </authorList>
    </citation>
    <scope>NUCLEOTIDE SEQUENCE [LARGE SCALE GENOMIC DNA]</scope>
    <source>
        <strain evidence="5">DSM 25035</strain>
    </source>
</reference>
<dbReference type="AlphaFoldDB" id="A0A1M7ZHA4"/>
<keyword evidence="5" id="KW-1185">Reference proteome</keyword>
<dbReference type="RefSeq" id="WP_073572961.1">
    <property type="nucleotide sequence ID" value="NZ_FRXN01000005.1"/>
</dbReference>
<evidence type="ECO:0000313" key="5">
    <source>
        <dbReference type="Proteomes" id="UP000184609"/>
    </source>
</evidence>
<dbReference type="InterPro" id="IPR050465">
    <property type="entry name" value="UPF0194_transport"/>
</dbReference>
<gene>
    <name evidence="4" type="ORF">SAMN04488108_3344</name>
</gene>
<dbReference type="Pfam" id="PF25954">
    <property type="entry name" value="Beta-barrel_RND_2"/>
    <property type="match status" value="1"/>
</dbReference>
<evidence type="ECO:0000256" key="1">
    <source>
        <dbReference type="ARBA" id="ARBA00004196"/>
    </source>
</evidence>
<name>A0A1M7ZHA4_9BACT</name>
<dbReference type="InterPro" id="IPR058792">
    <property type="entry name" value="Beta-barrel_RND_2"/>
</dbReference>
<dbReference type="Gene3D" id="2.40.50.100">
    <property type="match status" value="1"/>
</dbReference>
<comment type="subcellular location">
    <subcellularLocation>
        <location evidence="1">Cell envelope</location>
    </subcellularLocation>
</comment>
<accession>A0A1M7ZHA4</accession>
<keyword evidence="2" id="KW-0175">Coiled coil</keyword>
<dbReference type="EMBL" id="FRXN01000005">
    <property type="protein sequence ID" value="SHO64281.1"/>
    <property type="molecule type" value="Genomic_DNA"/>
</dbReference>
<dbReference type="GO" id="GO:0030313">
    <property type="term" value="C:cell envelope"/>
    <property type="evidence" value="ECO:0007669"/>
    <property type="project" value="UniProtKB-SubCell"/>
</dbReference>
<dbReference type="Gene3D" id="2.40.30.170">
    <property type="match status" value="1"/>
</dbReference>
<dbReference type="Proteomes" id="UP000184609">
    <property type="component" value="Unassembled WGS sequence"/>
</dbReference>
<evidence type="ECO:0000259" key="3">
    <source>
        <dbReference type="Pfam" id="PF25954"/>
    </source>
</evidence>
<protein>
    <submittedName>
        <fullName evidence="4">RND family efflux transporter, MFP subunit</fullName>
    </submittedName>
</protein>
<dbReference type="OrthoDB" id="869610at2"/>
<evidence type="ECO:0000313" key="4">
    <source>
        <dbReference type="EMBL" id="SHO64281.1"/>
    </source>
</evidence>
<evidence type="ECO:0000256" key="2">
    <source>
        <dbReference type="ARBA" id="ARBA00023054"/>
    </source>
</evidence>
<organism evidence="4 5">
    <name type="scientific">Algoriphagus zhangzhouensis</name>
    <dbReference type="NCBI Taxonomy" id="1073327"/>
    <lineage>
        <taxon>Bacteria</taxon>
        <taxon>Pseudomonadati</taxon>
        <taxon>Bacteroidota</taxon>
        <taxon>Cytophagia</taxon>
        <taxon>Cytophagales</taxon>
        <taxon>Cyclobacteriaceae</taxon>
        <taxon>Algoriphagus</taxon>
    </lineage>
</organism>
<feature type="domain" description="CusB-like beta-barrel" evidence="3">
    <location>
        <begin position="233"/>
        <end position="304"/>
    </location>
</feature>